<protein>
    <submittedName>
        <fullName evidence="1">Uncharacterized protein</fullName>
    </submittedName>
</protein>
<keyword evidence="2" id="KW-1185">Reference proteome</keyword>
<dbReference type="AlphaFoldDB" id="A0A2T9YRT0"/>
<reference evidence="1 2" key="1">
    <citation type="journal article" date="2018" name="MBio">
        <title>Comparative Genomics Reveals the Core Gene Toolbox for the Fungus-Insect Symbiosis.</title>
        <authorList>
            <person name="Wang Y."/>
            <person name="Stata M."/>
            <person name="Wang W."/>
            <person name="Stajich J.E."/>
            <person name="White M.M."/>
            <person name="Moncalvo J.M."/>
        </authorList>
    </citation>
    <scope>NUCLEOTIDE SEQUENCE [LARGE SCALE GENOMIC DNA]</scope>
    <source>
        <strain evidence="1 2">SWE-8-4</strain>
    </source>
</reference>
<dbReference type="EMBL" id="MBFR01000068">
    <property type="protein sequence ID" value="PVU95016.1"/>
    <property type="molecule type" value="Genomic_DNA"/>
</dbReference>
<evidence type="ECO:0000313" key="2">
    <source>
        <dbReference type="Proteomes" id="UP000245383"/>
    </source>
</evidence>
<organism evidence="1 2">
    <name type="scientific">Smittium simulii</name>
    <dbReference type="NCBI Taxonomy" id="133385"/>
    <lineage>
        <taxon>Eukaryota</taxon>
        <taxon>Fungi</taxon>
        <taxon>Fungi incertae sedis</taxon>
        <taxon>Zoopagomycota</taxon>
        <taxon>Kickxellomycotina</taxon>
        <taxon>Harpellomycetes</taxon>
        <taxon>Harpellales</taxon>
        <taxon>Legeriomycetaceae</taxon>
        <taxon>Smittium</taxon>
    </lineage>
</organism>
<dbReference type="Proteomes" id="UP000245383">
    <property type="component" value="Unassembled WGS sequence"/>
</dbReference>
<comment type="caution">
    <text evidence="1">The sequence shown here is derived from an EMBL/GenBank/DDBJ whole genome shotgun (WGS) entry which is preliminary data.</text>
</comment>
<proteinExistence type="predicted"/>
<accession>A0A2T9YRT0</accession>
<name>A0A2T9YRT0_9FUNG</name>
<evidence type="ECO:0000313" key="1">
    <source>
        <dbReference type="EMBL" id="PVU95016.1"/>
    </source>
</evidence>
<gene>
    <name evidence="1" type="ORF">BB561_002110</name>
</gene>
<sequence>MYIFMLNGILKPLNTGTFIFRGKYDKEISKKFYTNIKAKPKFKKPGQRIKHEFNNASKEEKVKLLNSAILSRYMIPGKFKHFFSPKKNKKIPKSEYEKQYSLPELSVAKKSSEILMDHDNSTGLTIGMVQSYLKNKNGKMAQNQSKEIFPDQDNELLDIDNNELSETIDQNQDNQLMFESSGFIKEHANTGNKILENKILEKLQTIQSVESLPSKYLSSYYLNFINANPENYEELEKILEYTIPESAQYFSQLLSIHLGSKRQIKLEFIQVNDENDPLD</sequence>